<dbReference type="OrthoDB" id="1256117at2"/>
<evidence type="ECO:0000313" key="1">
    <source>
        <dbReference type="EMBL" id="OXA83529.1"/>
    </source>
</evidence>
<accession>A0A226GN98</accession>
<dbReference type="RefSeq" id="WP_089052035.1">
    <property type="nucleotide sequence ID" value="NZ_FXTV01000003.1"/>
</dbReference>
<dbReference type="EMBL" id="MUGW01000078">
    <property type="protein sequence ID" value="OXA83529.1"/>
    <property type="molecule type" value="Genomic_DNA"/>
</dbReference>
<organism evidence="1 2">
    <name type="scientific">Flavobacterium hercynium</name>
    <dbReference type="NCBI Taxonomy" id="387094"/>
    <lineage>
        <taxon>Bacteria</taxon>
        <taxon>Pseudomonadati</taxon>
        <taxon>Bacteroidota</taxon>
        <taxon>Flavobacteriia</taxon>
        <taxon>Flavobacteriales</taxon>
        <taxon>Flavobacteriaceae</taxon>
        <taxon>Flavobacterium</taxon>
    </lineage>
</organism>
<dbReference type="Proteomes" id="UP000198345">
    <property type="component" value="Unassembled WGS sequence"/>
</dbReference>
<comment type="caution">
    <text evidence="1">The sequence shown here is derived from an EMBL/GenBank/DDBJ whole genome shotgun (WGS) entry which is preliminary data.</text>
</comment>
<gene>
    <name evidence="1" type="ORF">B0A66_22245</name>
</gene>
<reference evidence="1 2" key="1">
    <citation type="submission" date="2016-11" db="EMBL/GenBank/DDBJ databases">
        <title>Whole genomes of Flavobacteriaceae.</title>
        <authorList>
            <person name="Stine C."/>
            <person name="Li C."/>
            <person name="Tadesse D."/>
        </authorList>
    </citation>
    <scope>NUCLEOTIDE SEQUENCE [LARGE SCALE GENOMIC DNA]</scope>
    <source>
        <strain evidence="1 2">DSM 18292</strain>
    </source>
</reference>
<dbReference type="PROSITE" id="PS51257">
    <property type="entry name" value="PROKAR_LIPOPROTEIN"/>
    <property type="match status" value="1"/>
</dbReference>
<protein>
    <recommendedName>
        <fullName evidence="3">Lipoprotein</fullName>
    </recommendedName>
</protein>
<keyword evidence="2" id="KW-1185">Reference proteome</keyword>
<sequence>MKNCLITISLFLALLTSCEKALPKKIEDPKFVKVWYDTCQGMPFSSKLKIGVNKKFEYYSRACQDGSRSNGYWRIVNDTIILNSIKPKGCLYQYPFGVVCDIFNEPEIVDNTTIKNCDPDGREATYEIFENEKFFIRNDTLIHLEKRNAACSQYRIAFSSKEKIR</sequence>
<evidence type="ECO:0000313" key="2">
    <source>
        <dbReference type="Proteomes" id="UP000198345"/>
    </source>
</evidence>
<name>A0A226GN98_9FLAO</name>
<proteinExistence type="predicted"/>
<evidence type="ECO:0008006" key="3">
    <source>
        <dbReference type="Google" id="ProtNLM"/>
    </source>
</evidence>
<dbReference type="AlphaFoldDB" id="A0A226GN98"/>